<evidence type="ECO:0000256" key="1">
    <source>
        <dbReference type="ARBA" id="ARBA00004370"/>
    </source>
</evidence>
<evidence type="ECO:0000256" key="6">
    <source>
        <dbReference type="SAM" id="Phobius"/>
    </source>
</evidence>
<gene>
    <name evidence="7" type="ORF">A2955_00300</name>
</gene>
<dbReference type="SUPFAM" id="SSF51306">
    <property type="entry name" value="LexA/Signal peptidase"/>
    <property type="match status" value="1"/>
</dbReference>
<dbReference type="CDD" id="cd06530">
    <property type="entry name" value="S26_SPase_I"/>
    <property type="match status" value="1"/>
</dbReference>
<dbReference type="InterPro" id="IPR001733">
    <property type="entry name" value="Peptidase_S26B"/>
</dbReference>
<dbReference type="GO" id="GO:0004252">
    <property type="term" value="F:serine-type endopeptidase activity"/>
    <property type="evidence" value="ECO:0007669"/>
    <property type="project" value="UniProtKB-UniRule"/>
</dbReference>
<protein>
    <recommendedName>
        <fullName evidence="5">Signal peptidase I</fullName>
        <ecNumber evidence="5">3.4.21.89</ecNumber>
    </recommendedName>
</protein>
<keyword evidence="4 6" id="KW-0472">Membrane</keyword>
<feature type="transmembrane region" description="Helical" evidence="6">
    <location>
        <begin position="57"/>
        <end position="77"/>
    </location>
</feature>
<dbReference type="AlphaFoldDB" id="A0A1F8BBF5"/>
<keyword evidence="3 6" id="KW-1133">Transmembrane helix</keyword>
<dbReference type="PANTHER" id="PTHR10806:SF6">
    <property type="entry name" value="SIGNAL PEPTIDASE COMPLEX CATALYTIC SUBUNIT SEC11"/>
    <property type="match status" value="1"/>
</dbReference>
<evidence type="ECO:0000256" key="4">
    <source>
        <dbReference type="ARBA" id="ARBA00023136"/>
    </source>
</evidence>
<accession>A0A1F8BBF5</accession>
<keyword evidence="2 6" id="KW-0812">Transmembrane</keyword>
<dbReference type="EMBL" id="MGHA01000003">
    <property type="protein sequence ID" value="OGM61386.1"/>
    <property type="molecule type" value="Genomic_DNA"/>
</dbReference>
<reference evidence="7 8" key="1">
    <citation type="journal article" date="2016" name="Nat. Commun.">
        <title>Thousands of microbial genomes shed light on interconnected biogeochemical processes in an aquifer system.</title>
        <authorList>
            <person name="Anantharaman K."/>
            <person name="Brown C.T."/>
            <person name="Hug L.A."/>
            <person name="Sharon I."/>
            <person name="Castelle C.J."/>
            <person name="Probst A.J."/>
            <person name="Thomas B.C."/>
            <person name="Singh A."/>
            <person name="Wilkins M.J."/>
            <person name="Karaoz U."/>
            <person name="Brodie E.L."/>
            <person name="Williams K.H."/>
            <person name="Hubbard S.S."/>
            <person name="Banfield J.F."/>
        </authorList>
    </citation>
    <scope>NUCLEOTIDE SEQUENCE [LARGE SCALE GENOMIC DNA]</scope>
</reference>
<dbReference type="GO" id="GO:0006465">
    <property type="term" value="P:signal peptide processing"/>
    <property type="evidence" value="ECO:0007669"/>
    <property type="project" value="UniProtKB-UniRule"/>
</dbReference>
<evidence type="ECO:0000313" key="8">
    <source>
        <dbReference type="Proteomes" id="UP000177501"/>
    </source>
</evidence>
<dbReference type="EC" id="3.4.21.89" evidence="5"/>
<dbReference type="GO" id="GO:0016020">
    <property type="term" value="C:membrane"/>
    <property type="evidence" value="ECO:0007669"/>
    <property type="project" value="UniProtKB-SubCell"/>
</dbReference>
<dbReference type="InterPro" id="IPR019533">
    <property type="entry name" value="Peptidase_S26"/>
</dbReference>
<comment type="caution">
    <text evidence="7">The sequence shown here is derived from an EMBL/GenBank/DDBJ whole genome shotgun (WGS) entry which is preliminary data.</text>
</comment>
<organism evidence="7 8">
    <name type="scientific">Candidatus Woesebacteria bacterium RIFCSPLOWO2_01_FULL_37_19</name>
    <dbReference type="NCBI Taxonomy" id="1802514"/>
    <lineage>
        <taxon>Bacteria</taxon>
        <taxon>Candidatus Woeseibacteriota</taxon>
    </lineage>
</organism>
<comment type="subcellular location">
    <subcellularLocation>
        <location evidence="1">Membrane</location>
    </subcellularLocation>
</comment>
<sequence length="220" mass="25106">MEYKTVDYLRDSYWLIDKLYHTFDIFKPRYVWGTLRFKLKFFSVDWKNLAKRLTKTVPLAFIIVYLGLLAVITLAAYSEKREGLRVVTITSGSMKPALPIASIFVTVPGTGYKVGDIVTYREVSQKTGVEFDRTITHRIIDSVKVEGETLFITKGDANDQPDPAQVKKEQILGKVIFIMPFVGYITVLVKTIPGFLIMVALPAYILIRNEIIYLKKELAI</sequence>
<feature type="transmembrane region" description="Helical" evidence="6">
    <location>
        <begin position="181"/>
        <end position="207"/>
    </location>
</feature>
<dbReference type="STRING" id="1802514.A2955_00300"/>
<dbReference type="Proteomes" id="UP000177501">
    <property type="component" value="Unassembled WGS sequence"/>
</dbReference>
<evidence type="ECO:0000256" key="5">
    <source>
        <dbReference type="NCBIfam" id="TIGR02228"/>
    </source>
</evidence>
<dbReference type="InterPro" id="IPR036286">
    <property type="entry name" value="LexA/Signal_pep-like_sf"/>
</dbReference>
<proteinExistence type="predicted"/>
<dbReference type="PANTHER" id="PTHR10806">
    <property type="entry name" value="SIGNAL PEPTIDASE COMPLEX CATALYTIC SUBUNIT SEC11"/>
    <property type="match status" value="1"/>
</dbReference>
<evidence type="ECO:0000313" key="7">
    <source>
        <dbReference type="EMBL" id="OGM61386.1"/>
    </source>
</evidence>
<dbReference type="GO" id="GO:0009003">
    <property type="term" value="F:signal peptidase activity"/>
    <property type="evidence" value="ECO:0007669"/>
    <property type="project" value="UniProtKB-EC"/>
</dbReference>
<evidence type="ECO:0000256" key="2">
    <source>
        <dbReference type="ARBA" id="ARBA00022692"/>
    </source>
</evidence>
<evidence type="ECO:0000256" key="3">
    <source>
        <dbReference type="ARBA" id="ARBA00022989"/>
    </source>
</evidence>
<name>A0A1F8BBF5_9BACT</name>
<dbReference type="NCBIfam" id="TIGR02228">
    <property type="entry name" value="sigpep_I_arch"/>
    <property type="match status" value="1"/>
</dbReference>